<evidence type="ECO:0000256" key="2">
    <source>
        <dbReference type="SAM" id="SignalP"/>
    </source>
</evidence>
<dbReference type="Gene3D" id="2.40.50.200">
    <property type="entry name" value="Bacterial OB-fold"/>
    <property type="match status" value="1"/>
</dbReference>
<dbReference type="KEGG" id="achi:CDG60_18085"/>
<organism evidence="3 4">
    <name type="scientific">Acinetobacter chinensis</name>
    <dbReference type="NCBI Taxonomy" id="2004650"/>
    <lineage>
        <taxon>Bacteria</taxon>
        <taxon>Pseudomonadati</taxon>
        <taxon>Pseudomonadota</taxon>
        <taxon>Gammaproteobacteria</taxon>
        <taxon>Moraxellales</taxon>
        <taxon>Moraxellaceae</taxon>
        <taxon>Acinetobacter</taxon>
    </lineage>
</organism>
<protein>
    <submittedName>
        <fullName evidence="3">NirD/YgiW/YdeI family stress tolerance protein</fullName>
    </submittedName>
</protein>
<dbReference type="PANTHER" id="PTHR36571:SF1">
    <property type="entry name" value="PROTEIN YGIW"/>
    <property type="match status" value="1"/>
</dbReference>
<dbReference type="EMBL" id="CP032134">
    <property type="protein sequence ID" value="AXY58295.1"/>
    <property type="molecule type" value="Genomic_DNA"/>
</dbReference>
<feature type="signal peptide" evidence="2">
    <location>
        <begin position="1"/>
        <end position="20"/>
    </location>
</feature>
<accession>A0A3B7M1Q0</accession>
<name>A0A3B7M1Q0_9GAMM</name>
<evidence type="ECO:0000256" key="1">
    <source>
        <dbReference type="ARBA" id="ARBA00022729"/>
    </source>
</evidence>
<evidence type="ECO:0000313" key="3">
    <source>
        <dbReference type="EMBL" id="AXY58295.1"/>
    </source>
</evidence>
<dbReference type="RefSeq" id="WP_087513922.1">
    <property type="nucleotide sequence ID" value="NZ_CP032134.1"/>
</dbReference>
<dbReference type="SUPFAM" id="SSF101756">
    <property type="entry name" value="Hypothetical protein YgiW"/>
    <property type="match status" value="1"/>
</dbReference>
<reference evidence="4" key="1">
    <citation type="submission" date="2018-09" db="EMBL/GenBank/DDBJ databases">
        <title>The complete genome of Acinetobacter sp. strain WCHAc010005.</title>
        <authorList>
            <person name="Hu Y."/>
            <person name="Long H."/>
            <person name="Feng Y."/>
            <person name="Zong Z."/>
        </authorList>
    </citation>
    <scope>NUCLEOTIDE SEQUENCE [LARGE SCALE GENOMIC DNA]</scope>
    <source>
        <strain evidence="4">WCHAc010005</strain>
    </source>
</reference>
<gene>
    <name evidence="3" type="ORF">CDG60_18085</name>
</gene>
<dbReference type="Proteomes" id="UP000263753">
    <property type="component" value="Chromosome"/>
</dbReference>
<dbReference type="InterPro" id="IPR005220">
    <property type="entry name" value="CarO-like"/>
</dbReference>
<keyword evidence="1 2" id="KW-0732">Signal</keyword>
<dbReference type="InterPro" id="IPR036700">
    <property type="entry name" value="BOBF_sf"/>
</dbReference>
<dbReference type="PANTHER" id="PTHR36571">
    <property type="entry name" value="PROTEIN YGIW"/>
    <property type="match status" value="1"/>
</dbReference>
<feature type="chain" id="PRO_5017571125" evidence="2">
    <location>
        <begin position="21"/>
        <end position="118"/>
    </location>
</feature>
<dbReference type="NCBIfam" id="NF033674">
    <property type="entry name" value="stress_OB_fold"/>
    <property type="match status" value="1"/>
</dbReference>
<dbReference type="Pfam" id="PF04076">
    <property type="entry name" value="BOF"/>
    <property type="match status" value="1"/>
</dbReference>
<proteinExistence type="predicted"/>
<sequence length="118" mass="12897">MKKSLTVLLVFFAFSTATWAGDEDDLRIIQSAKAVTVAQAMKAADETAVILTGTVVRQIKHEHYELKDASGHIVVDIDDKLATSAQLTPGTQIKVTGEVDTHRYKPADIDAVKIEFVK</sequence>
<dbReference type="AlphaFoldDB" id="A0A3B7M1Q0"/>
<evidence type="ECO:0000313" key="4">
    <source>
        <dbReference type="Proteomes" id="UP000263753"/>
    </source>
</evidence>